<dbReference type="EMBL" id="JACETU010000011">
    <property type="protein sequence ID" value="KAF7416331.1"/>
    <property type="molecule type" value="Genomic_DNA"/>
</dbReference>
<keyword evidence="5 7" id="KW-0539">Nucleus</keyword>
<dbReference type="GO" id="GO:0005634">
    <property type="term" value="C:nucleus"/>
    <property type="evidence" value="ECO:0007669"/>
    <property type="project" value="UniProtKB-SubCell"/>
</dbReference>
<dbReference type="RefSeq" id="XP_036625878.1">
    <property type="nucleotide sequence ID" value="XM_036772232.1"/>
</dbReference>
<dbReference type="SMART" id="SM00509">
    <property type="entry name" value="TFS2N"/>
    <property type="match status" value="1"/>
</dbReference>
<evidence type="ECO:0000313" key="13">
    <source>
        <dbReference type="EMBL" id="KAF7416331.1"/>
    </source>
</evidence>
<dbReference type="SUPFAM" id="SSF57783">
    <property type="entry name" value="Zinc beta-ribbon"/>
    <property type="match status" value="1"/>
</dbReference>
<dbReference type="FunFam" id="2.20.25.10:FF:000001">
    <property type="entry name" value="Probable Transcription elongation factor S-II"/>
    <property type="match status" value="1"/>
</dbReference>
<feature type="domain" description="TFIIS central" evidence="12">
    <location>
        <begin position="134"/>
        <end position="248"/>
    </location>
</feature>
<name>A0A8H6ZK77_PLEOS</name>
<keyword evidence="3 6" id="KW-0863">Zinc-finger</keyword>
<proteinExistence type="inferred from homology"/>
<feature type="compositionally biased region" description="Polar residues" evidence="9">
    <location>
        <begin position="99"/>
        <end position="109"/>
    </location>
</feature>
<evidence type="ECO:0000256" key="8">
    <source>
        <dbReference type="RuleBase" id="RU368078"/>
    </source>
</evidence>
<dbReference type="GO" id="GO:0001139">
    <property type="term" value="F:RNA polymerase II complex recruiting activity"/>
    <property type="evidence" value="ECO:0007669"/>
    <property type="project" value="TreeGrafter"/>
</dbReference>
<dbReference type="GO" id="GO:0006368">
    <property type="term" value="P:transcription elongation by RNA polymerase II"/>
    <property type="evidence" value="ECO:0007669"/>
    <property type="project" value="InterPro"/>
</dbReference>
<evidence type="ECO:0000256" key="4">
    <source>
        <dbReference type="ARBA" id="ARBA00022833"/>
    </source>
</evidence>
<dbReference type="VEuPathDB" id="FungiDB:PC9H_002596"/>
<gene>
    <name evidence="13" type="primary">DST1</name>
    <name evidence="13" type="ORF">PC9H_002596</name>
</gene>
<feature type="domain" description="TFIIS N-terminal" evidence="11">
    <location>
        <begin position="1"/>
        <end position="79"/>
    </location>
</feature>
<evidence type="ECO:0000259" key="12">
    <source>
        <dbReference type="PROSITE" id="PS51321"/>
    </source>
</evidence>
<dbReference type="SUPFAM" id="SSF46942">
    <property type="entry name" value="Elongation factor TFIIS domain 2"/>
    <property type="match status" value="1"/>
</dbReference>
<evidence type="ECO:0000256" key="6">
    <source>
        <dbReference type="PROSITE-ProRule" id="PRU00472"/>
    </source>
</evidence>
<dbReference type="CDD" id="cd13749">
    <property type="entry name" value="Zn-ribbon_TFIIS"/>
    <property type="match status" value="1"/>
</dbReference>
<dbReference type="OrthoDB" id="44867at2759"/>
<keyword evidence="4 8" id="KW-0862">Zinc</keyword>
<keyword evidence="8" id="KW-0805">Transcription regulation</keyword>
<dbReference type="PROSITE" id="PS00466">
    <property type="entry name" value="ZF_TFIIS_1"/>
    <property type="match status" value="1"/>
</dbReference>
<evidence type="ECO:0000259" key="10">
    <source>
        <dbReference type="PROSITE" id="PS51133"/>
    </source>
</evidence>
<dbReference type="GO" id="GO:0031564">
    <property type="term" value="P:transcription antitermination"/>
    <property type="evidence" value="ECO:0007669"/>
    <property type="project" value="TreeGrafter"/>
</dbReference>
<dbReference type="Gene3D" id="1.20.930.10">
    <property type="entry name" value="Conserved domain common to transcription factors TFIIS, elongin A, CRSP70"/>
    <property type="match status" value="1"/>
</dbReference>
<evidence type="ECO:0000256" key="2">
    <source>
        <dbReference type="ARBA" id="ARBA00022723"/>
    </source>
</evidence>
<dbReference type="SUPFAM" id="SSF47676">
    <property type="entry name" value="Conserved domain common to transcription factors TFIIS, elongin A, CRSP70"/>
    <property type="match status" value="1"/>
</dbReference>
<dbReference type="PROSITE" id="PS51321">
    <property type="entry name" value="TFIIS_CENTRAL"/>
    <property type="match status" value="1"/>
</dbReference>
<dbReference type="GO" id="GO:0000977">
    <property type="term" value="F:RNA polymerase II transcription regulatory region sequence-specific DNA binding"/>
    <property type="evidence" value="ECO:0007669"/>
    <property type="project" value="TreeGrafter"/>
</dbReference>
<dbReference type="PIRSF" id="PIRSF006704">
    <property type="entry name" value="TF_IIS"/>
    <property type="match status" value="1"/>
</dbReference>
<dbReference type="FunFam" id="1.10.472.30:FF:000003">
    <property type="entry name" value="Transcription elongation factor S-II"/>
    <property type="match status" value="1"/>
</dbReference>
<dbReference type="InterPro" id="IPR035441">
    <property type="entry name" value="TFIIS/LEDGF_dom_sf"/>
</dbReference>
<evidence type="ECO:0000256" key="1">
    <source>
        <dbReference type="ARBA" id="ARBA00004123"/>
    </source>
</evidence>
<dbReference type="SMART" id="SM00440">
    <property type="entry name" value="ZnF_C2C2"/>
    <property type="match status" value="1"/>
</dbReference>
<dbReference type="InterPro" id="IPR036575">
    <property type="entry name" value="TFIIS_cen_dom_sf"/>
</dbReference>
<sequence length="293" mass="32223">MSDPVELKKLVKQLQSATTEQEIVDILQTLKKEFQVNEAILRESKAGLAVGKLRTHAKKEVADAAKELVKKWKTEVERAKAGGTHPAKAAPARKASIVSGPSTPITPTAPSGGKPEVRTAKKDGVSMNHTGDTTRDKCMELVYDSLAVDSGSPSEQLFDRARAIEKAVYTEHGSTNAAYKAKIRTLFVNLKDKNNPSLRGNVVSGELPVERFTKMSSQEMASEERKAADSKIREDNLFASLGAGEQQAETDAFQCGRCKQRKCRYRQAQTRSADEPMTTFVTCTVCNNRWKFS</sequence>
<dbReference type="Gene3D" id="1.10.472.30">
    <property type="entry name" value="Transcription elongation factor S-II, central domain"/>
    <property type="match status" value="1"/>
</dbReference>
<dbReference type="Pfam" id="PF08711">
    <property type="entry name" value="Med26"/>
    <property type="match status" value="1"/>
</dbReference>
<dbReference type="InterPro" id="IPR003617">
    <property type="entry name" value="TFIIS/CRSP70_N_sub"/>
</dbReference>
<accession>A0A8H6ZK77</accession>
<comment type="subcellular location">
    <subcellularLocation>
        <location evidence="1 7 8">Nucleus</location>
    </subcellularLocation>
</comment>
<organism evidence="13 14">
    <name type="scientific">Pleurotus ostreatus</name>
    <name type="common">Oyster mushroom</name>
    <name type="synonym">White-rot fungus</name>
    <dbReference type="NCBI Taxonomy" id="5322"/>
    <lineage>
        <taxon>Eukaryota</taxon>
        <taxon>Fungi</taxon>
        <taxon>Dikarya</taxon>
        <taxon>Basidiomycota</taxon>
        <taxon>Agaricomycotina</taxon>
        <taxon>Agaricomycetes</taxon>
        <taxon>Agaricomycetidae</taxon>
        <taxon>Agaricales</taxon>
        <taxon>Pleurotineae</taxon>
        <taxon>Pleurotaceae</taxon>
        <taxon>Pleurotus</taxon>
    </lineage>
</organism>
<keyword evidence="14" id="KW-1185">Reference proteome</keyword>
<dbReference type="GeneID" id="59372437"/>
<evidence type="ECO:0000256" key="5">
    <source>
        <dbReference type="ARBA" id="ARBA00023242"/>
    </source>
</evidence>
<dbReference type="PROSITE" id="PS51133">
    <property type="entry name" value="ZF_TFIIS_2"/>
    <property type="match status" value="1"/>
</dbReference>
<dbReference type="InterPro" id="IPR017923">
    <property type="entry name" value="TFIIS_N"/>
</dbReference>
<dbReference type="GO" id="GO:0008270">
    <property type="term" value="F:zinc ion binding"/>
    <property type="evidence" value="ECO:0007669"/>
    <property type="project" value="UniProtKB-UniRule"/>
</dbReference>
<dbReference type="PROSITE" id="PS51319">
    <property type="entry name" value="TFIIS_N"/>
    <property type="match status" value="1"/>
</dbReference>
<dbReference type="PANTHER" id="PTHR11477">
    <property type="entry name" value="TRANSCRIPTION FACTOR S-II ZINC FINGER DOMAIN-CONTAINING PROTEIN"/>
    <property type="match status" value="1"/>
</dbReference>
<dbReference type="Pfam" id="PF07500">
    <property type="entry name" value="TFIIS_M"/>
    <property type="match status" value="1"/>
</dbReference>
<dbReference type="Pfam" id="PF01096">
    <property type="entry name" value="Zn_ribbon_TFIIS"/>
    <property type="match status" value="1"/>
</dbReference>
<comment type="similarity">
    <text evidence="8">Belongs to the TFS-II family.</text>
</comment>
<dbReference type="InterPro" id="IPR035100">
    <property type="entry name" value="TF_IIS-typ"/>
</dbReference>
<evidence type="ECO:0000259" key="11">
    <source>
        <dbReference type="PROSITE" id="PS51319"/>
    </source>
</evidence>
<dbReference type="InterPro" id="IPR003618">
    <property type="entry name" value="TFIIS_cen_dom"/>
</dbReference>
<keyword evidence="8" id="KW-0238">DNA-binding</keyword>
<dbReference type="NCBIfam" id="TIGR01385">
    <property type="entry name" value="TFSII"/>
    <property type="match status" value="1"/>
</dbReference>
<keyword evidence="13" id="KW-0648">Protein biosynthesis</keyword>
<dbReference type="GO" id="GO:0006362">
    <property type="term" value="P:transcription elongation by RNA polymerase I"/>
    <property type="evidence" value="ECO:0007669"/>
    <property type="project" value="TreeGrafter"/>
</dbReference>
<dbReference type="InterPro" id="IPR001222">
    <property type="entry name" value="Znf_TFIIS"/>
</dbReference>
<reference evidence="13" key="1">
    <citation type="submission" date="2019-07" db="EMBL/GenBank/DDBJ databases">
        <authorList>
            <person name="Palmer J.M."/>
        </authorList>
    </citation>
    <scope>NUCLEOTIDE SEQUENCE</scope>
    <source>
        <strain evidence="13">PC9</strain>
    </source>
</reference>
<dbReference type="AlphaFoldDB" id="A0A8H6ZK77"/>
<comment type="caution">
    <text evidence="13">The sequence shown here is derived from an EMBL/GenBank/DDBJ whole genome shotgun (WGS) entry which is preliminary data.</text>
</comment>
<dbReference type="PANTHER" id="PTHR11477:SF0">
    <property type="entry name" value="IP08861P-RELATED"/>
    <property type="match status" value="1"/>
</dbReference>
<feature type="region of interest" description="Disordered" evidence="9">
    <location>
        <begin position="78"/>
        <end position="119"/>
    </location>
</feature>
<comment type="function">
    <text evidence="8">Necessary for efficient RNA polymerase II transcription elongation past template-encoded arresting sites.</text>
</comment>
<feature type="domain" description="TFIIS-type" evidence="10">
    <location>
        <begin position="251"/>
        <end position="291"/>
    </location>
</feature>
<protein>
    <recommendedName>
        <fullName evidence="8">Transcription elongation factor</fullName>
    </recommendedName>
</protein>
<dbReference type="GO" id="GO:0003746">
    <property type="term" value="F:translation elongation factor activity"/>
    <property type="evidence" value="ECO:0007669"/>
    <property type="project" value="UniProtKB-KW"/>
</dbReference>
<evidence type="ECO:0000313" key="14">
    <source>
        <dbReference type="Proteomes" id="UP000623687"/>
    </source>
</evidence>
<dbReference type="Gene3D" id="2.20.25.10">
    <property type="match status" value="1"/>
</dbReference>
<evidence type="ECO:0000256" key="7">
    <source>
        <dbReference type="PROSITE-ProRule" id="PRU00649"/>
    </source>
</evidence>
<evidence type="ECO:0000256" key="3">
    <source>
        <dbReference type="ARBA" id="ARBA00022771"/>
    </source>
</evidence>
<dbReference type="InterPro" id="IPR006289">
    <property type="entry name" value="TFSII"/>
</dbReference>
<keyword evidence="2 8" id="KW-0479">Metal-binding</keyword>
<dbReference type="SMART" id="SM00510">
    <property type="entry name" value="TFS2M"/>
    <property type="match status" value="1"/>
</dbReference>
<dbReference type="Proteomes" id="UP000623687">
    <property type="component" value="Unassembled WGS sequence"/>
</dbReference>
<keyword evidence="13" id="KW-0251">Elongation factor</keyword>
<evidence type="ECO:0000256" key="9">
    <source>
        <dbReference type="SAM" id="MobiDB-lite"/>
    </source>
</evidence>
<dbReference type="GO" id="GO:0031440">
    <property type="term" value="P:regulation of mRNA 3'-end processing"/>
    <property type="evidence" value="ECO:0007669"/>
    <property type="project" value="TreeGrafter"/>
</dbReference>
<keyword evidence="8" id="KW-0804">Transcription</keyword>